<keyword evidence="2" id="KW-1185">Reference proteome</keyword>
<protein>
    <submittedName>
        <fullName evidence="3">Uncharacterized protein</fullName>
    </submittedName>
</protein>
<dbReference type="Proteomes" id="UP000887560">
    <property type="component" value="Unplaced"/>
</dbReference>
<feature type="compositionally biased region" description="Basic and acidic residues" evidence="1">
    <location>
        <begin position="8"/>
        <end position="18"/>
    </location>
</feature>
<feature type="region of interest" description="Disordered" evidence="1">
    <location>
        <begin position="1"/>
        <end position="21"/>
    </location>
</feature>
<proteinExistence type="predicted"/>
<accession>A0A915P8X5</accession>
<evidence type="ECO:0000313" key="3">
    <source>
        <dbReference type="WBParaSite" id="scf7180000423470.g11064"/>
    </source>
</evidence>
<sequence>LPLPPAVEDEKQKEEKQFNDASTVVETQYNQDFNDVDTVVDTQIEPGEASSFKIGVAVPDTFGDAKGVEVLVSIYKDE</sequence>
<evidence type="ECO:0000313" key="2">
    <source>
        <dbReference type="Proteomes" id="UP000887560"/>
    </source>
</evidence>
<organism evidence="2 3">
    <name type="scientific">Meloidogyne floridensis</name>
    <dbReference type="NCBI Taxonomy" id="298350"/>
    <lineage>
        <taxon>Eukaryota</taxon>
        <taxon>Metazoa</taxon>
        <taxon>Ecdysozoa</taxon>
        <taxon>Nematoda</taxon>
        <taxon>Chromadorea</taxon>
        <taxon>Rhabditida</taxon>
        <taxon>Tylenchina</taxon>
        <taxon>Tylenchomorpha</taxon>
        <taxon>Tylenchoidea</taxon>
        <taxon>Meloidogynidae</taxon>
        <taxon>Meloidogyninae</taxon>
        <taxon>Meloidogyne</taxon>
    </lineage>
</organism>
<name>A0A915P8X5_9BILA</name>
<dbReference type="WBParaSite" id="scf7180000423470.g11064">
    <property type="protein sequence ID" value="scf7180000423470.g11064"/>
    <property type="gene ID" value="scf7180000423470.g11064"/>
</dbReference>
<reference evidence="3" key="1">
    <citation type="submission" date="2022-11" db="UniProtKB">
        <authorList>
            <consortium name="WormBaseParasite"/>
        </authorList>
    </citation>
    <scope>IDENTIFICATION</scope>
</reference>
<dbReference type="AlphaFoldDB" id="A0A915P8X5"/>
<evidence type="ECO:0000256" key="1">
    <source>
        <dbReference type="SAM" id="MobiDB-lite"/>
    </source>
</evidence>